<dbReference type="EMBL" id="BAAAPU010000002">
    <property type="protein sequence ID" value="GAA1966423.1"/>
    <property type="molecule type" value="Genomic_DNA"/>
</dbReference>
<keyword evidence="2" id="KW-1185">Reference proteome</keyword>
<accession>A0ABN2RB58</accession>
<evidence type="ECO:0000313" key="2">
    <source>
        <dbReference type="Proteomes" id="UP001500013"/>
    </source>
</evidence>
<proteinExistence type="predicted"/>
<gene>
    <name evidence="1" type="ORF">GCM10009817_02790</name>
</gene>
<sequence length="128" mass="13528">MPGTSERFTTTREISRELLVGTINAAVALVCPGPSGTGVIDPVIDPVVDPVVDSSVNRVGDWAGRLARNVDESPSAPCVEQAATDRRTTRPVAIDATTKRLAEFMGVIVSAGLEVPMAARRQGQALRF</sequence>
<protein>
    <submittedName>
        <fullName evidence="1">Uncharacterized protein</fullName>
    </submittedName>
</protein>
<comment type="caution">
    <text evidence="1">The sequence shown here is derived from an EMBL/GenBank/DDBJ whole genome shotgun (WGS) entry which is preliminary data.</text>
</comment>
<organism evidence="1 2">
    <name type="scientific">Terrabacter lapilli</name>
    <dbReference type="NCBI Taxonomy" id="436231"/>
    <lineage>
        <taxon>Bacteria</taxon>
        <taxon>Bacillati</taxon>
        <taxon>Actinomycetota</taxon>
        <taxon>Actinomycetes</taxon>
        <taxon>Micrococcales</taxon>
        <taxon>Intrasporangiaceae</taxon>
        <taxon>Terrabacter</taxon>
    </lineage>
</organism>
<dbReference type="Proteomes" id="UP001500013">
    <property type="component" value="Unassembled WGS sequence"/>
</dbReference>
<name>A0ABN2RB58_9MICO</name>
<evidence type="ECO:0000313" key="1">
    <source>
        <dbReference type="EMBL" id="GAA1966423.1"/>
    </source>
</evidence>
<reference evidence="1 2" key="1">
    <citation type="journal article" date="2019" name="Int. J. Syst. Evol. Microbiol.">
        <title>The Global Catalogue of Microorganisms (GCM) 10K type strain sequencing project: providing services to taxonomists for standard genome sequencing and annotation.</title>
        <authorList>
            <consortium name="The Broad Institute Genomics Platform"/>
            <consortium name="The Broad Institute Genome Sequencing Center for Infectious Disease"/>
            <person name="Wu L."/>
            <person name="Ma J."/>
        </authorList>
    </citation>
    <scope>NUCLEOTIDE SEQUENCE [LARGE SCALE GENOMIC DNA]</scope>
    <source>
        <strain evidence="1 2">JCM 15628</strain>
    </source>
</reference>